<evidence type="ECO:0000256" key="7">
    <source>
        <dbReference type="ARBA" id="ARBA00022884"/>
    </source>
</evidence>
<proteinExistence type="predicted"/>
<feature type="compositionally biased region" description="Low complexity" evidence="9">
    <location>
        <begin position="514"/>
        <end position="525"/>
    </location>
</feature>
<evidence type="ECO:0000256" key="6">
    <source>
        <dbReference type="ARBA" id="ARBA00022871"/>
    </source>
</evidence>
<dbReference type="InterPro" id="IPR034988">
    <property type="entry name" value="DAZ_BOULE_RRM"/>
</dbReference>
<evidence type="ECO:0000259" key="10">
    <source>
        <dbReference type="PROSITE" id="PS50102"/>
    </source>
</evidence>
<dbReference type="SMART" id="SM00360">
    <property type="entry name" value="RRM"/>
    <property type="match status" value="1"/>
</dbReference>
<keyword evidence="6" id="KW-0744">Spermatogenesis</keyword>
<dbReference type="GO" id="GO:0045948">
    <property type="term" value="P:positive regulation of translational initiation"/>
    <property type="evidence" value="ECO:0007669"/>
    <property type="project" value="TreeGrafter"/>
</dbReference>
<feature type="domain" description="RRM" evidence="10">
    <location>
        <begin position="37"/>
        <end position="114"/>
    </location>
</feature>
<keyword evidence="2" id="KW-0217">Developmental protein</keyword>
<feature type="region of interest" description="Disordered" evidence="9">
    <location>
        <begin position="488"/>
        <end position="584"/>
    </location>
</feature>
<feature type="region of interest" description="Disordered" evidence="9">
    <location>
        <begin position="1"/>
        <end position="23"/>
    </location>
</feature>
<dbReference type="PANTHER" id="PTHR11176:SF57">
    <property type="entry name" value="PROTEIN BOULE"/>
    <property type="match status" value="1"/>
</dbReference>
<evidence type="ECO:0000256" key="1">
    <source>
        <dbReference type="ARBA" id="ARBA00004496"/>
    </source>
</evidence>
<dbReference type="GO" id="GO:0008494">
    <property type="term" value="F:translation activator activity"/>
    <property type="evidence" value="ECO:0007669"/>
    <property type="project" value="TreeGrafter"/>
</dbReference>
<protein>
    <submittedName>
        <fullName evidence="11">Bol protein</fullName>
    </submittedName>
</protein>
<feature type="compositionally biased region" description="Polar residues" evidence="9">
    <location>
        <begin position="306"/>
        <end position="317"/>
    </location>
</feature>
<accession>A0A0C9RMX9</accession>
<evidence type="ECO:0000313" key="11">
    <source>
        <dbReference type="EMBL" id="JAG78183.1"/>
    </source>
</evidence>
<evidence type="ECO:0000256" key="3">
    <source>
        <dbReference type="ARBA" id="ARBA00022490"/>
    </source>
</evidence>
<dbReference type="InterPro" id="IPR012677">
    <property type="entry name" value="Nucleotide-bd_a/b_plait_sf"/>
</dbReference>
<evidence type="ECO:0000256" key="9">
    <source>
        <dbReference type="SAM" id="MobiDB-lite"/>
    </source>
</evidence>
<reference evidence="11" key="1">
    <citation type="submission" date="2015-01" db="EMBL/GenBank/DDBJ databases">
        <title>Transcriptome Assembly of Fopius arisanus.</title>
        <authorList>
            <person name="Geib S."/>
        </authorList>
    </citation>
    <scope>NUCLEOTIDE SEQUENCE</scope>
</reference>
<dbReference type="PROSITE" id="PS50102">
    <property type="entry name" value="RRM"/>
    <property type="match status" value="1"/>
</dbReference>
<dbReference type="CDD" id="cd12412">
    <property type="entry name" value="RRM_DAZL_BOULE"/>
    <property type="match status" value="1"/>
</dbReference>
<dbReference type="GO" id="GO:0003730">
    <property type="term" value="F:mRNA 3'-UTR binding"/>
    <property type="evidence" value="ECO:0007669"/>
    <property type="project" value="TreeGrafter"/>
</dbReference>
<keyword evidence="5" id="KW-0810">Translation regulation</keyword>
<dbReference type="GO" id="GO:0051321">
    <property type="term" value="P:meiotic cell cycle"/>
    <property type="evidence" value="ECO:0007669"/>
    <property type="project" value="UniProtKB-ARBA"/>
</dbReference>
<evidence type="ECO:0000256" key="2">
    <source>
        <dbReference type="ARBA" id="ARBA00022473"/>
    </source>
</evidence>
<feature type="region of interest" description="Disordered" evidence="9">
    <location>
        <begin position="242"/>
        <end position="320"/>
    </location>
</feature>
<evidence type="ECO:0000256" key="4">
    <source>
        <dbReference type="ARBA" id="ARBA00022782"/>
    </source>
</evidence>
<feature type="region of interest" description="Disordered" evidence="9">
    <location>
        <begin position="448"/>
        <end position="475"/>
    </location>
</feature>
<dbReference type="SUPFAM" id="SSF54928">
    <property type="entry name" value="RNA-binding domain, RBD"/>
    <property type="match status" value="1"/>
</dbReference>
<evidence type="ECO:0000256" key="5">
    <source>
        <dbReference type="ARBA" id="ARBA00022845"/>
    </source>
</evidence>
<gene>
    <name evidence="11" type="primary">bol</name>
    <name evidence="11" type="ORF">g.39724</name>
</gene>
<feature type="compositionally biased region" description="Polar residues" evidence="9">
    <location>
        <begin position="600"/>
        <end position="609"/>
    </location>
</feature>
<name>A0A0C9RMX9_9HYME</name>
<keyword evidence="7 8" id="KW-0694">RNA-binding</keyword>
<dbReference type="PANTHER" id="PTHR11176">
    <property type="entry name" value="BOULE-RELATED"/>
    <property type="match status" value="1"/>
</dbReference>
<dbReference type="Gene3D" id="3.30.70.330">
    <property type="match status" value="1"/>
</dbReference>
<evidence type="ECO:0000256" key="8">
    <source>
        <dbReference type="PROSITE-ProRule" id="PRU00176"/>
    </source>
</evidence>
<dbReference type="GO" id="GO:0070935">
    <property type="term" value="P:3'-UTR-mediated mRNA stabilization"/>
    <property type="evidence" value="ECO:0007669"/>
    <property type="project" value="TreeGrafter"/>
</dbReference>
<dbReference type="InterPro" id="IPR035979">
    <property type="entry name" value="RBD_domain_sf"/>
</dbReference>
<dbReference type="Pfam" id="PF00076">
    <property type="entry name" value="RRM_1"/>
    <property type="match status" value="1"/>
</dbReference>
<feature type="region of interest" description="Disordered" evidence="9">
    <location>
        <begin position="596"/>
        <end position="628"/>
    </location>
</feature>
<sequence>MSSASTGGTEGSSPASSPASAASQAMAAPKYGTLVPNRIFVGGISANTSEAELAQLFSSYGNVKATKIILDRAGVSKGYGFVTFETEEEAKRLQQDPEGIILRERKLNIAPAIKKQTFNRSFDGGSGSPPAVPTSPYYYPNGMGLPYQNGLTFYNAGAPAPGTPLAPPTDPAALYQTAGVFGPQAASAHQTFAPMVYPCPAPSLYMPPQYQYPPMPYESYYPGAAGAPPYIFTASSGTTNGTSVGASGAQNSPVTGATSPQANHHFYPGTGPPGAPPNHHPHHQTVPNGPAGNHQGLDPNYYSFPGHQSQGQGTPTHGNIGLGEQQLVIYTTDCQQPTNSDGQGATQEETRSTSSHSQTDVSHPHQSQITLDQSTPTNPPTTPLMSLMPLKYPLTPRYSNYPHALPLPLTPTPPQTYQTDPEDTTGGAMHCRTFVYHPVFIQTPYNTPSLLPTPTNSQTTPQKSPYTHQRTPNGYSLFSNIHQAHYPKSQVPKTPQIPRKSTPTSYVVTRGFDRSTVTSTTPRPSGKSSDVNSGRRNMRNGGIGYKSGISNGPGDDGNGPDKNTSPPPAPYSPMTRPLPNFSPTNLQMQFYNAQGRYQAPGQSPSTQSHAPMPGQHQRRSLPQQNSIDEKKLQGRYGLGAQGYFRSNKVKVNGINKTLKEGIGGAGDAQGARIQMTSPRNTQDNQMPGTCHQMEALTL</sequence>
<comment type="subcellular location">
    <subcellularLocation>
        <location evidence="1">Cytoplasm</location>
    </subcellularLocation>
</comment>
<dbReference type="InterPro" id="IPR000504">
    <property type="entry name" value="RRM_dom"/>
</dbReference>
<feature type="compositionally biased region" description="Polar residues" evidence="9">
    <location>
        <begin position="334"/>
        <end position="374"/>
    </location>
</feature>
<feature type="compositionally biased region" description="Polar residues" evidence="9">
    <location>
        <begin position="526"/>
        <end position="535"/>
    </location>
</feature>
<dbReference type="GO" id="GO:0005737">
    <property type="term" value="C:cytoplasm"/>
    <property type="evidence" value="ECO:0007669"/>
    <property type="project" value="UniProtKB-SubCell"/>
</dbReference>
<dbReference type="FunFam" id="3.30.70.330:FF:000167">
    <property type="entry name" value="protein boule-like isoform X1"/>
    <property type="match status" value="1"/>
</dbReference>
<dbReference type="GO" id="GO:0007283">
    <property type="term" value="P:spermatogenesis"/>
    <property type="evidence" value="ECO:0007669"/>
    <property type="project" value="UniProtKB-KW"/>
</dbReference>
<keyword evidence="4" id="KW-0221">Differentiation</keyword>
<organism evidence="11">
    <name type="scientific">Fopius arisanus</name>
    <dbReference type="NCBI Taxonomy" id="64838"/>
    <lineage>
        <taxon>Eukaryota</taxon>
        <taxon>Metazoa</taxon>
        <taxon>Ecdysozoa</taxon>
        <taxon>Arthropoda</taxon>
        <taxon>Hexapoda</taxon>
        <taxon>Insecta</taxon>
        <taxon>Pterygota</taxon>
        <taxon>Neoptera</taxon>
        <taxon>Endopterygota</taxon>
        <taxon>Hymenoptera</taxon>
        <taxon>Apocrita</taxon>
        <taxon>Ichneumonoidea</taxon>
        <taxon>Braconidae</taxon>
        <taxon>Opiinae</taxon>
        <taxon>Fopius</taxon>
    </lineage>
</organism>
<dbReference type="EMBL" id="GBYB01008416">
    <property type="protein sequence ID" value="JAG78183.1"/>
    <property type="molecule type" value="Transcribed_RNA"/>
</dbReference>
<dbReference type="GO" id="GO:0030154">
    <property type="term" value="P:cell differentiation"/>
    <property type="evidence" value="ECO:0007669"/>
    <property type="project" value="UniProtKB-KW"/>
</dbReference>
<feature type="compositionally biased region" description="Polar residues" evidence="9">
    <location>
        <begin position="242"/>
        <end position="262"/>
    </location>
</feature>
<feature type="region of interest" description="Disordered" evidence="9">
    <location>
        <begin position="334"/>
        <end position="383"/>
    </location>
</feature>
<keyword evidence="3" id="KW-0963">Cytoplasm</keyword>
<dbReference type="AlphaFoldDB" id="A0A0C9RMX9"/>